<dbReference type="RefSeq" id="WP_066271168.1">
    <property type="nucleotide sequence ID" value="NZ_JARMAB010000013.1"/>
</dbReference>
<dbReference type="PIRSF" id="PIRSF005087">
    <property type="entry name" value="NrdI"/>
    <property type="match status" value="1"/>
</dbReference>
<dbReference type="EMBL" id="JARMAB010000013">
    <property type="protein sequence ID" value="MED1203545.1"/>
    <property type="molecule type" value="Genomic_DNA"/>
</dbReference>
<dbReference type="Pfam" id="PF07972">
    <property type="entry name" value="Flavodoxin_NdrI"/>
    <property type="match status" value="1"/>
</dbReference>
<organism evidence="1 2">
    <name type="scientific">Heyndrickxia acidicola</name>
    <dbReference type="NCBI Taxonomy" id="209389"/>
    <lineage>
        <taxon>Bacteria</taxon>
        <taxon>Bacillati</taxon>
        <taxon>Bacillota</taxon>
        <taxon>Bacilli</taxon>
        <taxon>Bacillales</taxon>
        <taxon>Bacillaceae</taxon>
        <taxon>Heyndrickxia</taxon>
    </lineage>
</organism>
<name>A0ABU6MFS5_9BACI</name>
<dbReference type="InterPro" id="IPR004465">
    <property type="entry name" value="RNR_NrdI"/>
</dbReference>
<protein>
    <submittedName>
        <fullName evidence="1">Class Ib ribonucleoside-diphosphate reductase assembly flavoprotein NrdI</fullName>
    </submittedName>
</protein>
<dbReference type="SUPFAM" id="SSF52218">
    <property type="entry name" value="Flavoproteins"/>
    <property type="match status" value="1"/>
</dbReference>
<evidence type="ECO:0000313" key="2">
    <source>
        <dbReference type="Proteomes" id="UP001341444"/>
    </source>
</evidence>
<reference evidence="1 2" key="1">
    <citation type="submission" date="2023-03" db="EMBL/GenBank/DDBJ databases">
        <title>Bacillus Genome Sequencing.</title>
        <authorList>
            <person name="Dunlap C."/>
        </authorList>
    </citation>
    <scope>NUCLEOTIDE SEQUENCE [LARGE SCALE GENOMIC DNA]</scope>
    <source>
        <strain evidence="1 2">B-23453</strain>
    </source>
</reference>
<accession>A0ABU6MFS5</accession>
<keyword evidence="2" id="KW-1185">Reference proteome</keyword>
<dbReference type="Proteomes" id="UP001341444">
    <property type="component" value="Unassembled WGS sequence"/>
</dbReference>
<dbReference type="Gene3D" id="3.40.50.360">
    <property type="match status" value="1"/>
</dbReference>
<proteinExistence type="predicted"/>
<dbReference type="InterPro" id="IPR029039">
    <property type="entry name" value="Flavoprotein-like_sf"/>
</dbReference>
<dbReference type="PANTHER" id="PTHR37297">
    <property type="entry name" value="PROTEIN NRDI"/>
    <property type="match status" value="1"/>
</dbReference>
<gene>
    <name evidence="1" type="primary">nrdI</name>
    <name evidence="1" type="ORF">P4T90_10715</name>
</gene>
<sequence length="123" mass="14204">MLIVFLSLTGNVRSFVKRTEMESLEINYTNPLLEVNESFIVMVPSYDDDISETICSFINYKNNVTYLKGFVGSGNLNFDDKYCFNAKELSKIYNKPLLFTFEFSGTNEDVINFKKEVEQFAIT</sequence>
<dbReference type="NCBIfam" id="TIGR00333">
    <property type="entry name" value="nrdI"/>
    <property type="match status" value="1"/>
</dbReference>
<comment type="caution">
    <text evidence="1">The sequence shown here is derived from an EMBL/GenBank/DDBJ whole genome shotgun (WGS) entry which is preliminary data.</text>
</comment>
<evidence type="ECO:0000313" key="1">
    <source>
        <dbReference type="EMBL" id="MED1203545.1"/>
    </source>
</evidence>
<dbReference type="PANTHER" id="PTHR37297:SF1">
    <property type="entry name" value="PROTEIN NRDI"/>
    <property type="match status" value="1"/>
</dbReference>